<dbReference type="Proteomes" id="UP000036681">
    <property type="component" value="Unplaced"/>
</dbReference>
<organism evidence="1 2">
    <name type="scientific">Ascaris lumbricoides</name>
    <name type="common">Giant roundworm</name>
    <dbReference type="NCBI Taxonomy" id="6252"/>
    <lineage>
        <taxon>Eukaryota</taxon>
        <taxon>Metazoa</taxon>
        <taxon>Ecdysozoa</taxon>
        <taxon>Nematoda</taxon>
        <taxon>Chromadorea</taxon>
        <taxon>Rhabditida</taxon>
        <taxon>Spirurina</taxon>
        <taxon>Ascaridomorpha</taxon>
        <taxon>Ascaridoidea</taxon>
        <taxon>Ascarididae</taxon>
        <taxon>Ascaris</taxon>
    </lineage>
</organism>
<evidence type="ECO:0000313" key="1">
    <source>
        <dbReference type="Proteomes" id="UP000036681"/>
    </source>
</evidence>
<evidence type="ECO:0000313" key="2">
    <source>
        <dbReference type="WBParaSite" id="ALUE_0000254601-mRNA-1"/>
    </source>
</evidence>
<accession>A0A0M3HM01</accession>
<proteinExistence type="predicted"/>
<dbReference type="AlphaFoldDB" id="A0A0M3HM01"/>
<keyword evidence="1" id="KW-1185">Reference proteome</keyword>
<dbReference type="WBParaSite" id="ALUE_0000254601-mRNA-1">
    <property type="protein sequence ID" value="ALUE_0000254601-mRNA-1"/>
    <property type="gene ID" value="ALUE_0000254601"/>
</dbReference>
<protein>
    <submittedName>
        <fullName evidence="2">Ovule protein</fullName>
    </submittedName>
</protein>
<sequence>MQSTLKSCCVSHHYPPMSHILLLSQPHLRPSHAMLKELYASQQLEGIPLVSRSNL</sequence>
<reference evidence="2" key="1">
    <citation type="submission" date="2017-02" db="UniProtKB">
        <authorList>
            <consortium name="WormBaseParasite"/>
        </authorList>
    </citation>
    <scope>IDENTIFICATION</scope>
</reference>
<name>A0A0M3HM01_ASCLU</name>